<gene>
    <name evidence="2" type="ORF">BCF44_11745</name>
</gene>
<sequence>MEKLTDEEMALWQAWKLASETVRTHIAADITAATGLSDPDFGVLTRVVELSGGRMRQNRLAELMGYHRSRLSHHLARMEERGLISREAVGSGMEVVATAAGREAVALARPVHAAAVREHLIEPLRRADPSVFLAGLRELTPSK</sequence>
<reference evidence="2 3" key="1">
    <citation type="submission" date="2018-08" db="EMBL/GenBank/DDBJ databases">
        <title>Genomic Encyclopedia of Archaeal and Bacterial Type Strains, Phase II (KMG-II): from individual species to whole genera.</title>
        <authorList>
            <person name="Goeker M."/>
        </authorList>
    </citation>
    <scope>NUCLEOTIDE SEQUENCE [LARGE SCALE GENOMIC DNA]</scope>
    <source>
        <strain evidence="2 3">DSM 45791</strain>
    </source>
</reference>
<dbReference type="InterPro" id="IPR036390">
    <property type="entry name" value="WH_DNA-bd_sf"/>
</dbReference>
<dbReference type="EMBL" id="QUNO01000017">
    <property type="protein sequence ID" value="REH35657.1"/>
    <property type="molecule type" value="Genomic_DNA"/>
</dbReference>
<dbReference type="SUPFAM" id="SSF46785">
    <property type="entry name" value="Winged helix' DNA-binding domain"/>
    <property type="match status" value="1"/>
</dbReference>
<dbReference type="OrthoDB" id="3254910at2"/>
<dbReference type="Gene3D" id="1.10.10.10">
    <property type="entry name" value="Winged helix-like DNA-binding domain superfamily/Winged helix DNA-binding domain"/>
    <property type="match status" value="1"/>
</dbReference>
<dbReference type="GO" id="GO:0003700">
    <property type="term" value="F:DNA-binding transcription factor activity"/>
    <property type="evidence" value="ECO:0007669"/>
    <property type="project" value="InterPro"/>
</dbReference>
<dbReference type="AlphaFoldDB" id="A0A3E0GZR8"/>
<organism evidence="2 3">
    <name type="scientific">Kutzneria buriramensis</name>
    <dbReference type="NCBI Taxonomy" id="1045776"/>
    <lineage>
        <taxon>Bacteria</taxon>
        <taxon>Bacillati</taxon>
        <taxon>Actinomycetota</taxon>
        <taxon>Actinomycetes</taxon>
        <taxon>Pseudonocardiales</taxon>
        <taxon>Pseudonocardiaceae</taxon>
        <taxon>Kutzneria</taxon>
    </lineage>
</organism>
<dbReference type="RefSeq" id="WP_116179738.1">
    <property type="nucleotide sequence ID" value="NZ_CP144375.1"/>
</dbReference>
<dbReference type="SMART" id="SM00347">
    <property type="entry name" value="HTH_MARR"/>
    <property type="match status" value="1"/>
</dbReference>
<proteinExistence type="predicted"/>
<keyword evidence="3" id="KW-1185">Reference proteome</keyword>
<accession>A0A3E0GZR8</accession>
<dbReference type="Proteomes" id="UP000256269">
    <property type="component" value="Unassembled WGS sequence"/>
</dbReference>
<comment type="caution">
    <text evidence="2">The sequence shown here is derived from an EMBL/GenBank/DDBJ whole genome shotgun (WGS) entry which is preliminary data.</text>
</comment>
<evidence type="ECO:0000313" key="2">
    <source>
        <dbReference type="EMBL" id="REH35657.1"/>
    </source>
</evidence>
<evidence type="ECO:0000259" key="1">
    <source>
        <dbReference type="SMART" id="SM00347"/>
    </source>
</evidence>
<dbReference type="InterPro" id="IPR000835">
    <property type="entry name" value="HTH_MarR-typ"/>
</dbReference>
<dbReference type="InterPro" id="IPR036388">
    <property type="entry name" value="WH-like_DNA-bd_sf"/>
</dbReference>
<dbReference type="InterPro" id="IPR055767">
    <property type="entry name" value="DUF7343"/>
</dbReference>
<feature type="domain" description="HTH marR-type" evidence="1">
    <location>
        <begin position="29"/>
        <end position="129"/>
    </location>
</feature>
<name>A0A3E0GZR8_9PSEU</name>
<protein>
    <submittedName>
        <fullName evidence="2">MarR family protein</fullName>
    </submittedName>
</protein>
<dbReference type="Pfam" id="PF24034">
    <property type="entry name" value="DUF7343"/>
    <property type="match status" value="1"/>
</dbReference>
<evidence type="ECO:0000313" key="3">
    <source>
        <dbReference type="Proteomes" id="UP000256269"/>
    </source>
</evidence>